<evidence type="ECO:0000256" key="1">
    <source>
        <dbReference type="ARBA" id="ARBA00022553"/>
    </source>
</evidence>
<dbReference type="SUPFAM" id="SSF46785">
    <property type="entry name" value="Winged helix' DNA-binding domain"/>
    <property type="match status" value="1"/>
</dbReference>
<dbReference type="InterPro" id="IPR035899">
    <property type="entry name" value="DBL_dom_sf"/>
</dbReference>
<feature type="region of interest" description="Disordered" evidence="3">
    <location>
        <begin position="1"/>
        <end position="46"/>
    </location>
</feature>
<feature type="domain" description="CNH" evidence="5">
    <location>
        <begin position="855"/>
        <end position="1217"/>
    </location>
</feature>
<accession>A0A1X2J0L4</accession>
<keyword evidence="2" id="KW-0344">Guanine-nucleotide releasing factor</keyword>
<evidence type="ECO:0000313" key="6">
    <source>
        <dbReference type="EMBL" id="ORZ25372.1"/>
    </source>
</evidence>
<dbReference type="PROSITE" id="PS50010">
    <property type="entry name" value="DH_2"/>
    <property type="match status" value="1"/>
</dbReference>
<organism evidence="6 7">
    <name type="scientific">Absidia repens</name>
    <dbReference type="NCBI Taxonomy" id="90262"/>
    <lineage>
        <taxon>Eukaryota</taxon>
        <taxon>Fungi</taxon>
        <taxon>Fungi incertae sedis</taxon>
        <taxon>Mucoromycota</taxon>
        <taxon>Mucoromycotina</taxon>
        <taxon>Mucoromycetes</taxon>
        <taxon>Mucorales</taxon>
        <taxon>Cunninghamellaceae</taxon>
        <taxon>Absidia</taxon>
    </lineage>
</organism>
<sequence length="1253" mass="141710">MQPSSLLDIMPSQPPQPPPHLCDNGSSPLVPRPSRLERLQKKTSGKWYSSLRFSANRSSQQYHRHKLDTSTVSPYSYGEGNDPSLSPTPSSSTHLPDNGHSKTDEIKRSRSFAYGSQPINSPATPSITSKRTTATTSMDSTTAAAATISIMMPPNIYPALLSRVARELQRNMILADHFKNGIEYKNAFTGQEAVDHLSRIISTNDRFLALVVGRALGSQRFFHDVSYENRLVDSVEELYQFEENANYLNNASNNQPSNKNNNNNLLRSPSHHHDDSSLQQCDSPTTTPGTTTASSSSINEPYILQSDDLTRLEHRTVTAPNGVITELTFCYAPSCHGTSPCYSYSCPKRQSTKRHVMSGHNNQLLCPQNHTLWADLVTKSEYNAISSKERKRQEGIYELIYTETNYIKDLEYLDDMWIQPLTKTDIIHESRRPAFVDTVFSNIASIYAINVRLMTALLARQKERLAVHAIGDIMLDFVVDFEPYIKYGARQHEAKYALEYERYINPSFDWFINDTERHPASQKLELNGYLTKPTTRLGKYLLLLHEILKRTPEDHPDYDDIPKAITIIRQFLTRVNTQAGRTKNRFDLERMHENLVFRNKADTMDLGLLKDSRVIIKQGVLRKTPNSDSTEYQVILLDHYLVVAKVKMGRGGALKYVIQKRPMALDLLTVFVPKEFKEYISPGAYANSQHQSIISSTSSNTDNNENSTDHAATDFSKAAKRNSNGPLSQKRPSSILPYVNINNTSSPMMLRPFNDPSLYSSSQQSIGNNNNKSTTFNMTPSTVIHERERKIGYPIVFDYLGRHSKSDILILYATSNATRKPWVDKIMKQQSERRQRNQPKFDIVSAVEPGHFGLSIRINHMTTFNNGQQYILATDDGVFVGHTTGKKKPHRILNLPKVTQVQVVESAQMLLVLSDRTLWDYGLDVVNGKPESQPLGKRVQSHVPFFYVGQSLQRLLVCVPRVSTLKSTITVFEPIVNGLPATNSDSSGSGNGNGGSSLTTDDTNHSIDSGLANNNYNSGKDGPSSRLSMDHHRRKTMGLLDRMAQLRMGSQQQSDLRLKQLKDFYVPSEVWAIELSPSKMLITTSRGMIMVDMKTDQPQQLLNPADKHLSFVTEREREESSHIRQPLKHIAIFRTPRGDHFVCYDEYGFYIDGKGNRLYPKFLVEWEGNPEAFACQYPYVIAFEQSFIEIRHIVTGELEQIIRGSHIRCLNNGHKTNNAQIFGVMSDEHRQQSSIFELKLTAEHQSTSSMAFT</sequence>
<reference evidence="6 7" key="1">
    <citation type="submission" date="2016-07" db="EMBL/GenBank/DDBJ databases">
        <title>Pervasive Adenine N6-methylation of Active Genes in Fungi.</title>
        <authorList>
            <consortium name="DOE Joint Genome Institute"/>
            <person name="Mondo S.J."/>
            <person name="Dannebaum R.O."/>
            <person name="Kuo R.C."/>
            <person name="Labutti K."/>
            <person name="Haridas S."/>
            <person name="Kuo A."/>
            <person name="Salamov A."/>
            <person name="Ahrendt S.R."/>
            <person name="Lipzen A."/>
            <person name="Sullivan W."/>
            <person name="Andreopoulos W.B."/>
            <person name="Clum A."/>
            <person name="Lindquist E."/>
            <person name="Daum C."/>
            <person name="Ramamoorthy G.K."/>
            <person name="Gryganskyi A."/>
            <person name="Culley D."/>
            <person name="Magnuson J.K."/>
            <person name="James T.Y."/>
            <person name="O'Malley M.A."/>
            <person name="Stajich J.E."/>
            <person name="Spatafora J.W."/>
            <person name="Visel A."/>
            <person name="Grigoriev I.V."/>
        </authorList>
    </citation>
    <scope>NUCLEOTIDE SEQUENCE [LARGE SCALE GENOMIC DNA]</scope>
    <source>
        <strain evidence="6 7">NRRL 1336</strain>
    </source>
</reference>
<dbReference type="PANTHER" id="PTHR46572">
    <property type="entry name" value="RHO1 GDP-GTP EXCHANGE PROTEIN 1-RELATED"/>
    <property type="match status" value="1"/>
</dbReference>
<dbReference type="GO" id="GO:0035556">
    <property type="term" value="P:intracellular signal transduction"/>
    <property type="evidence" value="ECO:0007669"/>
    <property type="project" value="InterPro"/>
</dbReference>
<comment type="caution">
    <text evidence="6">The sequence shown here is derived from an EMBL/GenBank/DDBJ whole genome shotgun (WGS) entry which is preliminary data.</text>
</comment>
<feature type="region of interest" description="Disordered" evidence="3">
    <location>
        <begin position="248"/>
        <end position="300"/>
    </location>
</feature>
<feature type="compositionally biased region" description="Polar residues" evidence="3">
    <location>
        <begin position="117"/>
        <end position="131"/>
    </location>
</feature>
<dbReference type="AlphaFoldDB" id="A0A1X2J0L4"/>
<dbReference type="Proteomes" id="UP000193560">
    <property type="component" value="Unassembled WGS sequence"/>
</dbReference>
<dbReference type="OrthoDB" id="2272012at2759"/>
<dbReference type="Pfam" id="PF15405">
    <property type="entry name" value="PH_5"/>
    <property type="match status" value="2"/>
</dbReference>
<dbReference type="PROSITE" id="PS50219">
    <property type="entry name" value="CNH"/>
    <property type="match status" value="1"/>
</dbReference>
<dbReference type="InterPro" id="IPR000591">
    <property type="entry name" value="DEP_dom"/>
</dbReference>
<dbReference type="Gene3D" id="1.20.900.10">
    <property type="entry name" value="Dbl homology (DH) domain"/>
    <property type="match status" value="1"/>
</dbReference>
<feature type="region of interest" description="Disordered" evidence="3">
    <location>
        <begin position="58"/>
        <end position="138"/>
    </location>
</feature>
<feature type="compositionally biased region" description="Low complexity" evidence="3">
    <location>
        <begin position="83"/>
        <end position="96"/>
    </location>
</feature>
<dbReference type="Pfam" id="PF00621">
    <property type="entry name" value="RhoGEF"/>
    <property type="match status" value="1"/>
</dbReference>
<gene>
    <name evidence="6" type="ORF">BCR42DRAFT_400016</name>
</gene>
<feature type="compositionally biased region" description="Low complexity" evidence="3">
    <location>
        <begin position="248"/>
        <end position="265"/>
    </location>
</feature>
<dbReference type="Gene3D" id="2.30.29.30">
    <property type="entry name" value="Pleckstrin-homology domain (PH domain)/Phosphotyrosine-binding domain (PTB)"/>
    <property type="match status" value="1"/>
</dbReference>
<dbReference type="SMART" id="SM00325">
    <property type="entry name" value="RhoGEF"/>
    <property type="match status" value="1"/>
</dbReference>
<dbReference type="InterPro" id="IPR011993">
    <property type="entry name" value="PH-like_dom_sf"/>
</dbReference>
<feature type="region of interest" description="Disordered" evidence="3">
    <location>
        <begin position="691"/>
        <end position="710"/>
    </location>
</feature>
<dbReference type="EMBL" id="MCGE01000001">
    <property type="protein sequence ID" value="ORZ25372.1"/>
    <property type="molecule type" value="Genomic_DNA"/>
</dbReference>
<proteinExistence type="predicted"/>
<protein>
    <recommendedName>
        <fullName evidence="8">CNH domain-domain-containing protein</fullName>
    </recommendedName>
</protein>
<evidence type="ECO:0008006" key="8">
    <source>
        <dbReference type="Google" id="ProtNLM"/>
    </source>
</evidence>
<feature type="compositionally biased region" description="Low complexity" evidence="3">
    <location>
        <begin position="691"/>
        <end position="706"/>
    </location>
</feature>
<dbReference type="InterPro" id="IPR041675">
    <property type="entry name" value="PH_5"/>
</dbReference>
<evidence type="ECO:0000256" key="2">
    <source>
        <dbReference type="ARBA" id="ARBA00022658"/>
    </source>
</evidence>
<dbReference type="InterPro" id="IPR052233">
    <property type="entry name" value="Rho-type_GEFs"/>
</dbReference>
<evidence type="ECO:0000259" key="5">
    <source>
        <dbReference type="PROSITE" id="PS50219"/>
    </source>
</evidence>
<dbReference type="SMART" id="SM00049">
    <property type="entry name" value="DEP"/>
    <property type="match status" value="1"/>
</dbReference>
<name>A0A1X2J0L4_9FUNG</name>
<feature type="region of interest" description="Disordered" evidence="3">
    <location>
        <begin position="715"/>
        <end position="736"/>
    </location>
</feature>
<keyword evidence="7" id="KW-1185">Reference proteome</keyword>
<dbReference type="STRING" id="90262.A0A1X2J0L4"/>
<dbReference type="InterPro" id="IPR000219">
    <property type="entry name" value="DH_dom"/>
</dbReference>
<dbReference type="Pfam" id="PF00780">
    <property type="entry name" value="CNH"/>
    <property type="match status" value="1"/>
</dbReference>
<dbReference type="SMART" id="SM00036">
    <property type="entry name" value="CNH"/>
    <property type="match status" value="1"/>
</dbReference>
<evidence type="ECO:0000313" key="7">
    <source>
        <dbReference type="Proteomes" id="UP000193560"/>
    </source>
</evidence>
<evidence type="ECO:0000259" key="4">
    <source>
        <dbReference type="PROSITE" id="PS50010"/>
    </source>
</evidence>
<feature type="compositionally biased region" description="Low complexity" evidence="3">
    <location>
        <begin position="283"/>
        <end position="297"/>
    </location>
</feature>
<keyword evidence="1" id="KW-0597">Phosphoprotein</keyword>
<feature type="region of interest" description="Disordered" evidence="3">
    <location>
        <begin position="980"/>
        <end position="1029"/>
    </location>
</feature>
<dbReference type="CDD" id="cd00160">
    <property type="entry name" value="RhoGEF"/>
    <property type="match status" value="1"/>
</dbReference>
<dbReference type="PANTHER" id="PTHR46572:SF2">
    <property type="entry name" value="RHO1 GDP-GTP EXCHANGE PROTEIN 1-RELATED"/>
    <property type="match status" value="1"/>
</dbReference>
<dbReference type="InterPro" id="IPR036388">
    <property type="entry name" value="WH-like_DNA-bd_sf"/>
</dbReference>
<dbReference type="InterPro" id="IPR001180">
    <property type="entry name" value="CNH_dom"/>
</dbReference>
<evidence type="ECO:0000256" key="3">
    <source>
        <dbReference type="SAM" id="MobiDB-lite"/>
    </source>
</evidence>
<feature type="compositionally biased region" description="Basic and acidic residues" evidence="3">
    <location>
        <begin position="97"/>
        <end position="108"/>
    </location>
</feature>
<dbReference type="Gene3D" id="1.10.10.10">
    <property type="entry name" value="Winged helix-like DNA-binding domain superfamily/Winged helix DNA-binding domain"/>
    <property type="match status" value="1"/>
</dbReference>
<feature type="domain" description="DH" evidence="4">
    <location>
        <begin position="391"/>
        <end position="578"/>
    </location>
</feature>
<dbReference type="GO" id="GO:0005085">
    <property type="term" value="F:guanyl-nucleotide exchange factor activity"/>
    <property type="evidence" value="ECO:0007669"/>
    <property type="project" value="UniProtKB-KW"/>
</dbReference>
<dbReference type="SUPFAM" id="SSF48065">
    <property type="entry name" value="DBL homology domain (DH-domain)"/>
    <property type="match status" value="1"/>
</dbReference>
<feature type="compositionally biased region" description="Polar residues" evidence="3">
    <location>
        <begin position="721"/>
        <end position="732"/>
    </location>
</feature>
<dbReference type="Pfam" id="PF00610">
    <property type="entry name" value="DEP"/>
    <property type="match status" value="1"/>
</dbReference>
<dbReference type="InterPro" id="IPR036390">
    <property type="entry name" value="WH_DNA-bd_sf"/>
</dbReference>